<keyword evidence="4" id="KW-1185">Reference proteome</keyword>
<evidence type="ECO:0000313" key="2">
    <source>
        <dbReference type="EMBL" id="RXK08976.1"/>
    </source>
</evidence>
<sequence length="66" mass="7804">MSEMIINELNSFKNYKYESTTSRVVNLKNISDADLDEFLAITHLLDRNYIKYKFTTNIDIRILGKK</sequence>
<dbReference type="EMBL" id="CP031217">
    <property type="protein sequence ID" value="AXH12903.1"/>
    <property type="molecule type" value="Genomic_DNA"/>
</dbReference>
<dbReference type="Proteomes" id="UP000253850">
    <property type="component" value="Chromosome"/>
</dbReference>
<organism evidence="2 4">
    <name type="scientific">Halarcobacter bivalviorum</name>
    <dbReference type="NCBI Taxonomy" id="663364"/>
    <lineage>
        <taxon>Bacteria</taxon>
        <taxon>Pseudomonadati</taxon>
        <taxon>Campylobacterota</taxon>
        <taxon>Epsilonproteobacteria</taxon>
        <taxon>Campylobacterales</taxon>
        <taxon>Arcobacteraceae</taxon>
        <taxon>Halarcobacter</taxon>
    </lineage>
</organism>
<protein>
    <submittedName>
        <fullName evidence="2">Uncharacterized protein</fullName>
    </submittedName>
</protein>
<name>A0AAX2A8I9_9BACT</name>
<evidence type="ECO:0000313" key="4">
    <source>
        <dbReference type="Proteomes" id="UP000289193"/>
    </source>
</evidence>
<dbReference type="KEGG" id="hbv:ABIV_1915"/>
<evidence type="ECO:0000313" key="3">
    <source>
        <dbReference type="Proteomes" id="UP000253850"/>
    </source>
</evidence>
<dbReference type="RefSeq" id="WP_114839715.1">
    <property type="nucleotide sequence ID" value="NZ_CP031217.1"/>
</dbReference>
<dbReference type="EMBL" id="PDKM01000008">
    <property type="protein sequence ID" value="RXK08976.1"/>
    <property type="molecule type" value="Genomic_DNA"/>
</dbReference>
<reference evidence="1 3" key="2">
    <citation type="submission" date="2018-07" db="EMBL/GenBank/DDBJ databases">
        <title>Complete genome of the Arcobacter bivalviorum type strain LMG 26154.</title>
        <authorList>
            <person name="Miller W.G."/>
            <person name="Yee E."/>
            <person name="Bono J.L."/>
        </authorList>
    </citation>
    <scope>NUCLEOTIDE SEQUENCE [LARGE SCALE GENOMIC DNA]</scope>
    <source>
        <strain evidence="1 3">LMG 26154</strain>
    </source>
</reference>
<accession>A0AAX2A8I9</accession>
<reference evidence="2 4" key="1">
    <citation type="submission" date="2017-10" db="EMBL/GenBank/DDBJ databases">
        <title>Genomics of the genus Arcobacter.</title>
        <authorList>
            <person name="Perez-Cataluna A."/>
            <person name="Figueras M.J."/>
        </authorList>
    </citation>
    <scope>NUCLEOTIDE SEQUENCE [LARGE SCALE GENOMIC DNA]</scope>
    <source>
        <strain evidence="2 4">CECT 7835</strain>
    </source>
</reference>
<dbReference type="AlphaFoldDB" id="A0AAX2A8I9"/>
<gene>
    <name evidence="1" type="ORF">ABIV_1915</name>
    <name evidence="2" type="ORF">CRV05_11895</name>
</gene>
<evidence type="ECO:0000313" key="1">
    <source>
        <dbReference type="EMBL" id="AXH12903.1"/>
    </source>
</evidence>
<proteinExistence type="predicted"/>
<dbReference type="Proteomes" id="UP000289193">
    <property type="component" value="Unassembled WGS sequence"/>
</dbReference>